<comment type="caution">
    <text evidence="3">The sequence shown here is derived from an EMBL/GenBank/DDBJ whole genome shotgun (WGS) entry which is preliminary data.</text>
</comment>
<dbReference type="EMBL" id="JBFAQK010000065">
    <property type="protein sequence ID" value="MEV4684981.1"/>
    <property type="molecule type" value="Genomic_DNA"/>
</dbReference>
<feature type="domain" description="Pepco" evidence="2">
    <location>
        <begin position="25"/>
        <end position="125"/>
    </location>
</feature>
<sequence>MFENGQASAEATGGSLETLPFIVSIEDVDTDHGTGPTGDKGLFGRRGSDEDRDHSVRNIPVSVLRDNLQRTVDGLQQVLGSITVPDGGMALRQAQVSFEITASGGIALVGTSAQIAAKGAITLTFGE</sequence>
<feature type="compositionally biased region" description="Basic and acidic residues" evidence="1">
    <location>
        <begin position="46"/>
        <end position="56"/>
    </location>
</feature>
<evidence type="ECO:0000313" key="3">
    <source>
        <dbReference type="EMBL" id="MEV4684981.1"/>
    </source>
</evidence>
<dbReference type="Pfam" id="PF24393">
    <property type="entry name" value="Pepco"/>
    <property type="match status" value="1"/>
</dbReference>
<gene>
    <name evidence="3" type="ORF">AB0K36_29920</name>
</gene>
<evidence type="ECO:0000256" key="1">
    <source>
        <dbReference type="SAM" id="MobiDB-lite"/>
    </source>
</evidence>
<reference evidence="3 4" key="1">
    <citation type="submission" date="2024-06" db="EMBL/GenBank/DDBJ databases">
        <title>The Natural Products Discovery Center: Release of the First 8490 Sequenced Strains for Exploring Actinobacteria Biosynthetic Diversity.</title>
        <authorList>
            <person name="Kalkreuter E."/>
            <person name="Kautsar S.A."/>
            <person name="Yang D."/>
            <person name="Bader C.D."/>
            <person name="Teijaro C.N."/>
            <person name="Fluegel L."/>
            <person name="Davis C.M."/>
            <person name="Simpson J.R."/>
            <person name="Lauterbach L."/>
            <person name="Steele A.D."/>
            <person name="Gui C."/>
            <person name="Meng S."/>
            <person name="Li G."/>
            <person name="Viehrig K."/>
            <person name="Ye F."/>
            <person name="Su P."/>
            <person name="Kiefer A.F."/>
            <person name="Nichols A."/>
            <person name="Cepeda A.J."/>
            <person name="Yan W."/>
            <person name="Fan B."/>
            <person name="Jiang Y."/>
            <person name="Adhikari A."/>
            <person name="Zheng C.-J."/>
            <person name="Schuster L."/>
            <person name="Cowan T.M."/>
            <person name="Smanski M.J."/>
            <person name="Chevrette M.G."/>
            <person name="De Carvalho L.P.S."/>
            <person name="Shen B."/>
        </authorList>
    </citation>
    <scope>NUCLEOTIDE SEQUENCE [LARGE SCALE GENOMIC DNA]</scope>
    <source>
        <strain evidence="3 4">NPDC049344</strain>
    </source>
</reference>
<organism evidence="3 4">
    <name type="scientific">Streptomyces kurssanovii</name>
    <dbReference type="NCBI Taxonomy" id="67312"/>
    <lineage>
        <taxon>Bacteria</taxon>
        <taxon>Bacillati</taxon>
        <taxon>Actinomycetota</taxon>
        <taxon>Actinomycetes</taxon>
        <taxon>Kitasatosporales</taxon>
        <taxon>Streptomycetaceae</taxon>
        <taxon>Streptomyces</taxon>
    </lineage>
</organism>
<dbReference type="Proteomes" id="UP001552521">
    <property type="component" value="Unassembled WGS sequence"/>
</dbReference>
<protein>
    <recommendedName>
        <fullName evidence="2">Pepco domain-containing protein</fullName>
    </recommendedName>
</protein>
<evidence type="ECO:0000259" key="2">
    <source>
        <dbReference type="Pfam" id="PF24393"/>
    </source>
</evidence>
<evidence type="ECO:0000313" key="4">
    <source>
        <dbReference type="Proteomes" id="UP001552521"/>
    </source>
</evidence>
<proteinExistence type="predicted"/>
<feature type="region of interest" description="Disordered" evidence="1">
    <location>
        <begin position="27"/>
        <end position="56"/>
    </location>
</feature>
<name>A0ABV3I2A6_9ACTN</name>
<dbReference type="RefSeq" id="WP_364600269.1">
    <property type="nucleotide sequence ID" value="NZ_JBFAQK010000065.1"/>
</dbReference>
<dbReference type="InterPro" id="IPR056947">
    <property type="entry name" value="Pepco_dom"/>
</dbReference>
<accession>A0ABV3I2A6</accession>
<keyword evidence="4" id="KW-1185">Reference proteome</keyword>